<dbReference type="EMBL" id="JADJEV010000004">
    <property type="protein sequence ID" value="MBK6974698.1"/>
    <property type="molecule type" value="Genomic_DNA"/>
</dbReference>
<dbReference type="SMART" id="SM00953">
    <property type="entry name" value="RES"/>
    <property type="match status" value="1"/>
</dbReference>
<sequence length="159" mass="17517">MKLWRIATETRKYRATDLSGAAAAAHPGRWNDEKEPVVYCAPTIAMAVLETAAHVNDAGFPLNRYLIEIDVPDTVWTQREVLDRATLPPTWSAIPAGAASVAIGSDWLTSLRSPILLVPSVIVPEEHAALINPRHPDAASVKAKVIRLFEYNRLFRAPE</sequence>
<name>A0A9D7E162_9PROT</name>
<feature type="domain" description="RES" evidence="1">
    <location>
        <begin position="17"/>
        <end position="145"/>
    </location>
</feature>
<dbReference type="Pfam" id="PF08808">
    <property type="entry name" value="RES"/>
    <property type="match status" value="1"/>
</dbReference>
<evidence type="ECO:0000313" key="3">
    <source>
        <dbReference type="Proteomes" id="UP000807785"/>
    </source>
</evidence>
<reference evidence="2" key="1">
    <citation type="submission" date="2020-10" db="EMBL/GenBank/DDBJ databases">
        <title>Connecting structure to function with the recovery of over 1000 high-quality activated sludge metagenome-assembled genomes encoding full-length rRNA genes using long-read sequencing.</title>
        <authorList>
            <person name="Singleton C.M."/>
            <person name="Petriglieri F."/>
            <person name="Kristensen J.M."/>
            <person name="Kirkegaard R.H."/>
            <person name="Michaelsen T.Y."/>
            <person name="Andersen M.H."/>
            <person name="Karst S.M."/>
            <person name="Dueholm M.S."/>
            <person name="Nielsen P.H."/>
            <person name="Albertsen M."/>
        </authorList>
    </citation>
    <scope>NUCLEOTIDE SEQUENCE</scope>
    <source>
        <strain evidence="2">Bjer_18-Q3-R1-45_BAT3C.347</strain>
    </source>
</reference>
<evidence type="ECO:0000313" key="2">
    <source>
        <dbReference type="EMBL" id="MBK6974698.1"/>
    </source>
</evidence>
<gene>
    <name evidence="2" type="ORF">IPH26_17765</name>
</gene>
<evidence type="ECO:0000259" key="1">
    <source>
        <dbReference type="SMART" id="SM00953"/>
    </source>
</evidence>
<organism evidence="2 3">
    <name type="scientific">Candidatus Methylophosphatis roskildensis</name>
    <dbReference type="NCBI Taxonomy" id="2899263"/>
    <lineage>
        <taxon>Bacteria</taxon>
        <taxon>Pseudomonadati</taxon>
        <taxon>Pseudomonadota</taxon>
        <taxon>Betaproteobacteria</taxon>
        <taxon>Nitrosomonadales</taxon>
        <taxon>Sterolibacteriaceae</taxon>
        <taxon>Candidatus Methylophosphatis</taxon>
    </lineage>
</organism>
<protein>
    <submittedName>
        <fullName evidence="2">RES family NAD+ phosphorylase</fullName>
    </submittedName>
</protein>
<proteinExistence type="predicted"/>
<accession>A0A9D7E162</accession>
<comment type="caution">
    <text evidence="2">The sequence shown here is derived from an EMBL/GenBank/DDBJ whole genome shotgun (WGS) entry which is preliminary data.</text>
</comment>
<dbReference type="Proteomes" id="UP000807785">
    <property type="component" value="Unassembled WGS sequence"/>
</dbReference>
<dbReference type="InterPro" id="IPR014914">
    <property type="entry name" value="RES_dom"/>
</dbReference>
<dbReference type="AlphaFoldDB" id="A0A9D7E162"/>